<evidence type="ECO:0000313" key="2">
    <source>
        <dbReference type="EMBL" id="CBJ29182.1"/>
    </source>
</evidence>
<organism evidence="2 3">
    <name type="scientific">Ectocarpus siliculosus</name>
    <name type="common">Brown alga</name>
    <name type="synonym">Conferva siliculosa</name>
    <dbReference type="NCBI Taxonomy" id="2880"/>
    <lineage>
        <taxon>Eukaryota</taxon>
        <taxon>Sar</taxon>
        <taxon>Stramenopiles</taxon>
        <taxon>Ochrophyta</taxon>
        <taxon>PX clade</taxon>
        <taxon>Phaeophyceae</taxon>
        <taxon>Ectocarpales</taxon>
        <taxon>Ectocarpaceae</taxon>
        <taxon>Ectocarpus</taxon>
    </lineage>
</organism>
<dbReference type="OrthoDB" id="10322025at2759"/>
<reference evidence="2 3" key="1">
    <citation type="journal article" date="2010" name="Nature">
        <title>The Ectocarpus genome and the independent evolution of multicellularity in brown algae.</title>
        <authorList>
            <person name="Cock J.M."/>
            <person name="Sterck L."/>
            <person name="Rouze P."/>
            <person name="Scornet D."/>
            <person name="Allen A.E."/>
            <person name="Amoutzias G."/>
            <person name="Anthouard V."/>
            <person name="Artiguenave F."/>
            <person name="Aury J.M."/>
            <person name="Badger J.H."/>
            <person name="Beszteri B."/>
            <person name="Billiau K."/>
            <person name="Bonnet E."/>
            <person name="Bothwell J.H."/>
            <person name="Bowler C."/>
            <person name="Boyen C."/>
            <person name="Brownlee C."/>
            <person name="Carrano C.J."/>
            <person name="Charrier B."/>
            <person name="Cho G.Y."/>
            <person name="Coelho S.M."/>
            <person name="Collen J."/>
            <person name="Corre E."/>
            <person name="Da Silva C."/>
            <person name="Delage L."/>
            <person name="Delaroque N."/>
            <person name="Dittami S.M."/>
            <person name="Doulbeau S."/>
            <person name="Elias M."/>
            <person name="Farnham G."/>
            <person name="Gachon C.M."/>
            <person name="Gschloessl B."/>
            <person name="Heesch S."/>
            <person name="Jabbari K."/>
            <person name="Jubin C."/>
            <person name="Kawai H."/>
            <person name="Kimura K."/>
            <person name="Kloareg B."/>
            <person name="Kupper F.C."/>
            <person name="Lang D."/>
            <person name="Le Bail A."/>
            <person name="Leblanc C."/>
            <person name="Lerouge P."/>
            <person name="Lohr M."/>
            <person name="Lopez P.J."/>
            <person name="Martens C."/>
            <person name="Maumus F."/>
            <person name="Michel G."/>
            <person name="Miranda-Saavedra D."/>
            <person name="Morales J."/>
            <person name="Moreau H."/>
            <person name="Motomura T."/>
            <person name="Nagasato C."/>
            <person name="Napoli C.A."/>
            <person name="Nelson D.R."/>
            <person name="Nyvall-Collen P."/>
            <person name="Peters A.F."/>
            <person name="Pommier C."/>
            <person name="Potin P."/>
            <person name="Poulain J."/>
            <person name="Quesneville H."/>
            <person name="Read B."/>
            <person name="Rensing S.A."/>
            <person name="Ritter A."/>
            <person name="Rousvoal S."/>
            <person name="Samanta M."/>
            <person name="Samson G."/>
            <person name="Schroeder D.C."/>
            <person name="Segurens B."/>
            <person name="Strittmatter M."/>
            <person name="Tonon T."/>
            <person name="Tregear J.W."/>
            <person name="Valentin K."/>
            <person name="von Dassow P."/>
            <person name="Yamagishi T."/>
            <person name="Van de Peer Y."/>
            <person name="Wincker P."/>
        </authorList>
    </citation>
    <scope>NUCLEOTIDE SEQUENCE [LARGE SCALE GENOMIC DNA]</scope>
    <source>
        <strain evidence="3">Ec32 / CCAP1310/4</strain>
    </source>
</reference>
<dbReference type="InParanoid" id="D7FJT0"/>
<feature type="region of interest" description="Disordered" evidence="1">
    <location>
        <begin position="1"/>
        <end position="54"/>
    </location>
</feature>
<accession>D7FJT0</accession>
<protein>
    <submittedName>
        <fullName evidence="2">Uncharacterized protein</fullName>
    </submittedName>
</protein>
<name>D7FJT0_ECTSI</name>
<dbReference type="EMBL" id="FN649741">
    <property type="protein sequence ID" value="CBJ29182.1"/>
    <property type="molecule type" value="Genomic_DNA"/>
</dbReference>
<dbReference type="Proteomes" id="UP000002630">
    <property type="component" value="Linkage Group LG16"/>
</dbReference>
<proteinExistence type="predicted"/>
<feature type="compositionally biased region" description="Basic and acidic residues" evidence="1">
    <location>
        <begin position="44"/>
        <end position="54"/>
    </location>
</feature>
<gene>
    <name evidence="2" type="ORF">Esi_0136_0057</name>
</gene>
<evidence type="ECO:0000313" key="3">
    <source>
        <dbReference type="Proteomes" id="UP000002630"/>
    </source>
</evidence>
<keyword evidence="3" id="KW-1185">Reference proteome</keyword>
<dbReference type="AlphaFoldDB" id="D7FJT0"/>
<sequence>MEETSVPPAYQPSGTRRYTLAGSAQRPPFSPLSPVHHSCTAPEEGCREGEGRWKSEAQETPLAEARTGGDLSALEQEEWVKVSWKKGECREEIKLIAEASGLAFDDARIVALRLYNHFNWLPQLQERSEQLLAVVGRERRLSLTLVRNEAFALSQASATQKSMTGRDEAAKTGSYGAAEGGGCDTTKEQFNRYVKGMCVVCNEGSFDQVLDLLFRAYSTARDDCTITRNEMAAILSKHVVYEDSEDPTEEKDRVYRWLKRQFVHLAPTACRTTNLGTATTTITSSGDVAAAGRYQDGGGCIGWDSARELLRRGPQRLVDSFAVDLPCLSKDLWSADLVDLGRTSLMSSLQ</sequence>
<dbReference type="EMBL" id="FN647972">
    <property type="protein sequence ID" value="CBJ29182.1"/>
    <property type="molecule type" value="Genomic_DNA"/>
</dbReference>
<evidence type="ECO:0000256" key="1">
    <source>
        <dbReference type="SAM" id="MobiDB-lite"/>
    </source>
</evidence>